<accession>A0A381VHW2</accession>
<protein>
    <submittedName>
        <fullName evidence="1">Uncharacterized protein</fullName>
    </submittedName>
</protein>
<dbReference type="AlphaFoldDB" id="A0A381VHW2"/>
<sequence length="66" mass="7248">MSLILICLFRDEIPRTISTELPGTPRLLARICINALFAFPLSAEAVVYILTRSVSVNSIEFLLAPG</sequence>
<organism evidence="1">
    <name type="scientific">marine metagenome</name>
    <dbReference type="NCBI Taxonomy" id="408172"/>
    <lineage>
        <taxon>unclassified sequences</taxon>
        <taxon>metagenomes</taxon>
        <taxon>ecological metagenomes</taxon>
    </lineage>
</organism>
<name>A0A381VHW2_9ZZZZ</name>
<evidence type="ECO:0000313" key="1">
    <source>
        <dbReference type="EMBL" id="SVA39900.1"/>
    </source>
</evidence>
<gene>
    <name evidence="1" type="ORF">METZ01_LOCUS92754</name>
</gene>
<reference evidence="1" key="1">
    <citation type="submission" date="2018-05" db="EMBL/GenBank/DDBJ databases">
        <authorList>
            <person name="Lanie J.A."/>
            <person name="Ng W.-L."/>
            <person name="Kazmierczak K.M."/>
            <person name="Andrzejewski T.M."/>
            <person name="Davidsen T.M."/>
            <person name="Wayne K.J."/>
            <person name="Tettelin H."/>
            <person name="Glass J.I."/>
            <person name="Rusch D."/>
            <person name="Podicherti R."/>
            <person name="Tsui H.-C.T."/>
            <person name="Winkler M.E."/>
        </authorList>
    </citation>
    <scope>NUCLEOTIDE SEQUENCE</scope>
</reference>
<dbReference type="EMBL" id="UINC01008877">
    <property type="protein sequence ID" value="SVA39900.1"/>
    <property type="molecule type" value="Genomic_DNA"/>
</dbReference>
<proteinExistence type="predicted"/>